<protein>
    <recommendedName>
        <fullName evidence="5">long-chain-alcohol oxidase</fullName>
        <ecNumber evidence="5">1.1.3.20</ecNumber>
    </recommendedName>
</protein>
<evidence type="ECO:0000256" key="2">
    <source>
        <dbReference type="ARBA" id="ARBA00003842"/>
    </source>
</evidence>
<feature type="domain" description="FAD-dependent oxidoreductase 2 FAD-binding" evidence="14">
    <location>
        <begin position="226"/>
        <end position="257"/>
    </location>
</feature>
<feature type="domain" description="Glucose-methanol-choline oxidoreductase C-terminal" evidence="15">
    <location>
        <begin position="594"/>
        <end position="737"/>
    </location>
</feature>
<evidence type="ECO:0000313" key="17">
    <source>
        <dbReference type="Proteomes" id="UP000469558"/>
    </source>
</evidence>
<dbReference type="AlphaFoldDB" id="A0A8T9C0Y7"/>
<keyword evidence="8" id="KW-0274">FAD</keyword>
<comment type="subcellular location">
    <subcellularLocation>
        <location evidence="3">Membrane</location>
    </subcellularLocation>
</comment>
<proteinExistence type="inferred from homology"/>
<comment type="function">
    <text evidence="2">Long-chain fatty alcohol oxidase involved in the omega-oxidation pathway of lipid degradation.</text>
</comment>
<dbReference type="InterPro" id="IPR007867">
    <property type="entry name" value="GMC_OxRtase_C"/>
</dbReference>
<evidence type="ECO:0000259" key="14">
    <source>
        <dbReference type="Pfam" id="PF00890"/>
    </source>
</evidence>
<dbReference type="EC" id="1.1.3.20" evidence="5"/>
<keyword evidence="17" id="KW-1185">Reference proteome</keyword>
<keyword evidence="7" id="KW-0812">Transmembrane</keyword>
<dbReference type="InterPro" id="IPR000172">
    <property type="entry name" value="GMC_OxRdtase_N"/>
</dbReference>
<evidence type="ECO:0000256" key="3">
    <source>
        <dbReference type="ARBA" id="ARBA00004370"/>
    </source>
</evidence>
<dbReference type="OrthoDB" id="269227at2759"/>
<dbReference type="Pfam" id="PF00732">
    <property type="entry name" value="GMC_oxred_N"/>
    <property type="match status" value="1"/>
</dbReference>
<dbReference type="EMBL" id="QGMK01001362">
    <property type="protein sequence ID" value="TVY68951.1"/>
    <property type="molecule type" value="Genomic_DNA"/>
</dbReference>
<organism evidence="16 17">
    <name type="scientific">Lachnellula suecica</name>
    <dbReference type="NCBI Taxonomy" id="602035"/>
    <lineage>
        <taxon>Eukaryota</taxon>
        <taxon>Fungi</taxon>
        <taxon>Dikarya</taxon>
        <taxon>Ascomycota</taxon>
        <taxon>Pezizomycotina</taxon>
        <taxon>Leotiomycetes</taxon>
        <taxon>Helotiales</taxon>
        <taxon>Lachnaceae</taxon>
        <taxon>Lachnellula</taxon>
    </lineage>
</organism>
<dbReference type="Pfam" id="PF05199">
    <property type="entry name" value="GMC_oxred_C"/>
    <property type="match status" value="1"/>
</dbReference>
<evidence type="ECO:0000256" key="4">
    <source>
        <dbReference type="ARBA" id="ARBA00010790"/>
    </source>
</evidence>
<evidence type="ECO:0000256" key="5">
    <source>
        <dbReference type="ARBA" id="ARBA00013125"/>
    </source>
</evidence>
<evidence type="ECO:0000256" key="1">
    <source>
        <dbReference type="ARBA" id="ARBA00000920"/>
    </source>
</evidence>
<sequence length="760" mass="82714">NNTNNKMASKLAPLVNPLPDGPIDGPFTAAQLTTLLSIMDTVIPSIRRETTTSNSAAHLEIGDAEYNNAAGHLKKTVVNAPDSVSLDEYMDEKASDSPQFQALLKRTLAFYTPEDQRKGLAFILSALDTRVGSLMLTGYALPIYKQPIHIRQAIFQGWRQSYIPALNLIHKSMSQIARMCWLKTSPNFQKLSGFPQVPDHYEAGPHYEYHFIQLPAGSAPEILETDVVVVGSGCGGAVCAKNLAEAGNRVLVLDKAYYYPPPQLPMTEEESGIHLYESGGAVITDDSSMTIVAGSSWGGGGTINWSASLQTQGYVRREWAQDRGLTFFETAEFQSCLDRVCHRMGVSTEHIRHNHGNEVLLEGSRKLGYHAKAVPQNTGGNEHYCGHCGLGCGAAQKQGPVVSWLPDAGKAGAKFMEGFKIGRVLFDESDSTKAIGVEGEWVSRNSRGGVDGPLSERTVRKVIVKAKKVVISCGTLWSPVVLLNSGLKNKQIGRNLYLHPVNVLGAVFKEDVRPWEGGILTSVCTTFENLDGHGHGAKIETSTMIPSLFLTLMNWNDALSYKVDALKFRHMNGFISIARDRDTGRIYPDPVSGAPRIQYTPSAYDRAHVLEGLIAICKICYVEGATEIHPFIDGVKPFLRDCEDVATAPAGNEPDPGVTDPRFRAWLEEVQRVGNKPPAGTFPSAHQMGSNRMSAAEKDGVVDVKGKVWGTQNLYVSDASVFPSASGVNPMITNMAISDWISRNIAKELRGAGSSLESRL</sequence>
<keyword evidence="6" id="KW-0285">Flavoprotein</keyword>
<dbReference type="GO" id="GO:0016020">
    <property type="term" value="C:membrane"/>
    <property type="evidence" value="ECO:0007669"/>
    <property type="project" value="UniProtKB-SubCell"/>
</dbReference>
<evidence type="ECO:0000256" key="6">
    <source>
        <dbReference type="ARBA" id="ARBA00022630"/>
    </source>
</evidence>
<dbReference type="Gene3D" id="3.50.50.60">
    <property type="entry name" value="FAD/NAD(P)-binding domain"/>
    <property type="match status" value="2"/>
</dbReference>
<name>A0A8T9C0Y7_9HELO</name>
<reference evidence="16 17" key="1">
    <citation type="submission" date="2018-05" db="EMBL/GenBank/DDBJ databases">
        <title>Genome sequencing and assembly of the regulated plant pathogen Lachnellula willkommii and related sister species for the development of diagnostic species identification markers.</title>
        <authorList>
            <person name="Giroux E."/>
            <person name="Bilodeau G."/>
        </authorList>
    </citation>
    <scope>NUCLEOTIDE SEQUENCE [LARGE SCALE GENOMIC DNA]</scope>
    <source>
        <strain evidence="16 17">CBS 268.59</strain>
    </source>
</reference>
<evidence type="ECO:0000256" key="11">
    <source>
        <dbReference type="ARBA" id="ARBA00023136"/>
    </source>
</evidence>
<dbReference type="InterPro" id="IPR036188">
    <property type="entry name" value="FAD/NAD-bd_sf"/>
</dbReference>
<dbReference type="Proteomes" id="UP000469558">
    <property type="component" value="Unassembled WGS sequence"/>
</dbReference>
<accession>A0A8T9C0Y7</accession>
<keyword evidence="10" id="KW-0560">Oxidoreductase</keyword>
<feature type="non-terminal residue" evidence="16">
    <location>
        <position position="1"/>
    </location>
</feature>
<evidence type="ECO:0000313" key="16">
    <source>
        <dbReference type="EMBL" id="TVY68951.1"/>
    </source>
</evidence>
<dbReference type="InterPro" id="IPR012400">
    <property type="entry name" value="Long_Oxdase"/>
</dbReference>
<keyword evidence="9" id="KW-1133">Transmembrane helix</keyword>
<comment type="similarity">
    <text evidence="4">Belongs to the GMC oxidoreductase family.</text>
</comment>
<feature type="domain" description="Glucose-methanol-choline oxidoreductase N-terminal" evidence="13">
    <location>
        <begin position="275"/>
        <end position="501"/>
    </location>
</feature>
<feature type="active site" description="Proton acceptor" evidence="12">
    <location>
        <position position="686"/>
    </location>
</feature>
<evidence type="ECO:0000256" key="9">
    <source>
        <dbReference type="ARBA" id="ARBA00022989"/>
    </source>
</evidence>
<comment type="caution">
    <text evidence="16">The sequence shown here is derived from an EMBL/GenBank/DDBJ whole genome shotgun (WGS) entry which is preliminary data.</text>
</comment>
<evidence type="ECO:0000256" key="7">
    <source>
        <dbReference type="ARBA" id="ARBA00022692"/>
    </source>
</evidence>
<dbReference type="SUPFAM" id="SSF51905">
    <property type="entry name" value="FAD/NAD(P)-binding domain"/>
    <property type="match status" value="1"/>
</dbReference>
<dbReference type="PANTHER" id="PTHR46056">
    <property type="entry name" value="LONG-CHAIN-ALCOHOL OXIDASE"/>
    <property type="match status" value="1"/>
</dbReference>
<dbReference type="PANTHER" id="PTHR46056:SF12">
    <property type="entry name" value="LONG-CHAIN-ALCOHOL OXIDASE"/>
    <property type="match status" value="1"/>
</dbReference>
<gene>
    <name evidence="16" type="primary">FAO2</name>
    <name evidence="16" type="ORF">LSUE1_G007707</name>
</gene>
<keyword evidence="11" id="KW-0472">Membrane</keyword>
<dbReference type="GO" id="GO:0046577">
    <property type="term" value="F:long-chain-alcohol oxidase activity"/>
    <property type="evidence" value="ECO:0007669"/>
    <property type="project" value="UniProtKB-EC"/>
</dbReference>
<dbReference type="Pfam" id="PF00890">
    <property type="entry name" value="FAD_binding_2"/>
    <property type="match status" value="1"/>
</dbReference>
<comment type="catalytic activity">
    <reaction evidence="1">
        <text>a long-chain primary fatty alcohol + O2 = a long-chain fatty aldehyde + H2O2</text>
        <dbReference type="Rhea" id="RHEA:22756"/>
        <dbReference type="ChEBI" id="CHEBI:15379"/>
        <dbReference type="ChEBI" id="CHEBI:16240"/>
        <dbReference type="ChEBI" id="CHEBI:17176"/>
        <dbReference type="ChEBI" id="CHEBI:77396"/>
        <dbReference type="EC" id="1.1.3.20"/>
    </reaction>
</comment>
<dbReference type="InterPro" id="IPR003953">
    <property type="entry name" value="FAD-dep_OxRdtase_2_FAD-bd"/>
</dbReference>
<evidence type="ECO:0000256" key="10">
    <source>
        <dbReference type="ARBA" id="ARBA00023002"/>
    </source>
</evidence>
<dbReference type="GO" id="GO:0050660">
    <property type="term" value="F:flavin adenine dinucleotide binding"/>
    <property type="evidence" value="ECO:0007669"/>
    <property type="project" value="InterPro"/>
</dbReference>
<evidence type="ECO:0000256" key="12">
    <source>
        <dbReference type="PIRSR" id="PIRSR028937-1"/>
    </source>
</evidence>
<evidence type="ECO:0000259" key="15">
    <source>
        <dbReference type="Pfam" id="PF05199"/>
    </source>
</evidence>
<dbReference type="PIRSF" id="PIRSF028937">
    <property type="entry name" value="Lg_Ch_AO"/>
    <property type="match status" value="1"/>
</dbReference>
<evidence type="ECO:0000256" key="8">
    <source>
        <dbReference type="ARBA" id="ARBA00022827"/>
    </source>
</evidence>
<evidence type="ECO:0000259" key="13">
    <source>
        <dbReference type="Pfam" id="PF00732"/>
    </source>
</evidence>